<dbReference type="EMBL" id="JH636049">
    <property type="protein sequence ID" value="EID53366.1"/>
    <property type="molecule type" value="Genomic_DNA"/>
</dbReference>
<dbReference type="AlphaFoldDB" id="I0UZR3"/>
<dbReference type="InterPro" id="IPR036388">
    <property type="entry name" value="WH-like_DNA-bd_sf"/>
</dbReference>
<dbReference type="InterPro" id="IPR050662">
    <property type="entry name" value="Sec-metab_biosynth-thioest"/>
</dbReference>
<dbReference type="PANTHER" id="PTHR23131">
    <property type="entry name" value="ENDORIBONUCLEASE LACTB2"/>
    <property type="match status" value="1"/>
</dbReference>
<dbReference type="SUPFAM" id="SSF56281">
    <property type="entry name" value="Metallo-hydrolase/oxidoreductase"/>
    <property type="match status" value="1"/>
</dbReference>
<dbReference type="GO" id="GO:0016787">
    <property type="term" value="F:hydrolase activity"/>
    <property type="evidence" value="ECO:0007669"/>
    <property type="project" value="UniProtKB-KW"/>
</dbReference>
<reference evidence="2 3" key="1">
    <citation type="submission" date="2012-01" db="EMBL/GenBank/DDBJ databases">
        <title>Improved High-Quality Draft sequence of Saccharomonospora xinjiangensis XJ-54.</title>
        <authorList>
            <consortium name="US DOE Joint Genome Institute"/>
            <person name="Lucas S."/>
            <person name="Han J."/>
            <person name="Lapidus A."/>
            <person name="Cheng J.-F."/>
            <person name="Goodwin L."/>
            <person name="Pitluck S."/>
            <person name="Peters L."/>
            <person name="Mikhailova N."/>
            <person name="Teshima H."/>
            <person name="Detter J.C."/>
            <person name="Han C."/>
            <person name="Tapia R."/>
            <person name="Land M."/>
            <person name="Hauser L."/>
            <person name="Kyrpides N."/>
            <person name="Ivanova N."/>
            <person name="Pagani I."/>
            <person name="Brambilla E.-M."/>
            <person name="Klenk H.-P."/>
            <person name="Woyke T."/>
        </authorList>
    </citation>
    <scope>NUCLEOTIDE SEQUENCE [LARGE SCALE GENOMIC DNA]</scope>
    <source>
        <strain evidence="2 3">XJ-54</strain>
    </source>
</reference>
<evidence type="ECO:0000259" key="1">
    <source>
        <dbReference type="SMART" id="SM00849"/>
    </source>
</evidence>
<dbReference type="InterPro" id="IPR036866">
    <property type="entry name" value="RibonucZ/Hydroxyglut_hydro"/>
</dbReference>
<name>I0UZR3_9PSEU</name>
<evidence type="ECO:0000313" key="3">
    <source>
        <dbReference type="Proteomes" id="UP000004691"/>
    </source>
</evidence>
<gene>
    <name evidence="2" type="ORF">SacxiDRAFT_1107</name>
</gene>
<dbReference type="RefSeq" id="WP_006237486.1">
    <property type="nucleotide sequence ID" value="NZ_JH636049.1"/>
</dbReference>
<protein>
    <submittedName>
        <fullName evidence="2">Zn-dependent hydrolase, glyoxylase</fullName>
    </submittedName>
</protein>
<organism evidence="2 3">
    <name type="scientific">Saccharomonospora xinjiangensis XJ-54</name>
    <dbReference type="NCBI Taxonomy" id="882086"/>
    <lineage>
        <taxon>Bacteria</taxon>
        <taxon>Bacillati</taxon>
        <taxon>Actinomycetota</taxon>
        <taxon>Actinomycetes</taxon>
        <taxon>Pseudonocardiales</taxon>
        <taxon>Pseudonocardiaceae</taxon>
        <taxon>Saccharomonospora</taxon>
    </lineage>
</organism>
<dbReference type="PANTHER" id="PTHR23131:SF4">
    <property type="entry name" value="METALLO-BETA-LACTAMASE SUPERFAMILY POTEIN"/>
    <property type="match status" value="1"/>
</dbReference>
<dbReference type="InterPro" id="IPR001279">
    <property type="entry name" value="Metallo-B-lactamas"/>
</dbReference>
<dbReference type="Proteomes" id="UP000004691">
    <property type="component" value="Unassembled WGS sequence"/>
</dbReference>
<dbReference type="Gene3D" id="3.60.15.10">
    <property type="entry name" value="Ribonuclease Z/Hydroxyacylglutathione hydrolase-like"/>
    <property type="match status" value="1"/>
</dbReference>
<dbReference type="Gene3D" id="1.10.10.10">
    <property type="entry name" value="Winged helix-like DNA-binding domain superfamily/Winged helix DNA-binding domain"/>
    <property type="match status" value="1"/>
</dbReference>
<dbReference type="eggNOG" id="COG0491">
    <property type="taxonomic scope" value="Bacteria"/>
</dbReference>
<accession>I0UZR3</accession>
<dbReference type="Pfam" id="PF00753">
    <property type="entry name" value="Lactamase_B"/>
    <property type="match status" value="1"/>
</dbReference>
<dbReference type="OrthoDB" id="2971563at2"/>
<sequence>MRPLDDGSRDWMEPGIYSVAPGVYRVPLPMPGNGLRAVNAYVLADGDSLTLIDSGWALDDAEVRLESALAAIGASPSDIRRFLITHVHRDHYSLAVAMRREHGTPVALGSGERAALAAVSQPGRVPLADQLPLLGKAGAAPVVDALVAAFGSLPPQDWSLWERPDHWLTPGEIRTPGGRHLDVVHTPGHTAGHVVFDDSAEGLLFTGDHVLPHITPSVGLHAAPGPLPLRDYLASLRLLLSRPDRRVLPAHGPVSPSVHARVEELLCHHERRFDEIADLVAGGAHTAYDVARRLRWTRRERTLGDLDPFHQALAVLEVAAHLDVLAAREELLATDDAEGGREPVRRFTLA</sequence>
<keyword evidence="3" id="KW-1185">Reference proteome</keyword>
<keyword evidence="2" id="KW-0378">Hydrolase</keyword>
<dbReference type="HOGENOM" id="CLU_048478_0_0_11"/>
<feature type="domain" description="Metallo-beta-lactamase" evidence="1">
    <location>
        <begin position="37"/>
        <end position="251"/>
    </location>
</feature>
<proteinExistence type="predicted"/>
<evidence type="ECO:0000313" key="2">
    <source>
        <dbReference type="EMBL" id="EID53366.1"/>
    </source>
</evidence>
<dbReference type="STRING" id="882086.SacxiDRAFT_1107"/>
<dbReference type="SMART" id="SM00849">
    <property type="entry name" value="Lactamase_B"/>
    <property type="match status" value="1"/>
</dbReference>